<proteinExistence type="predicted"/>
<sequence length="91" mass="10297">MGTLTESTSTSKCSTRAVLRDIEPGSTIDCVLCGERVKFQAKLRLKQVICNVYKGSRWDRVEHFHESCYYEADLPHGPVNTQPAPRRRSIA</sequence>
<protein>
    <recommendedName>
        <fullName evidence="2">PARP-type domain-containing protein</fullName>
    </recommendedName>
</protein>
<organism evidence="1">
    <name type="scientific">uncultured bacterium A1Q1_fos_2111</name>
    <dbReference type="NCBI Taxonomy" id="1256563"/>
    <lineage>
        <taxon>Bacteria</taxon>
        <taxon>environmental samples</taxon>
    </lineage>
</organism>
<evidence type="ECO:0008006" key="2">
    <source>
        <dbReference type="Google" id="ProtNLM"/>
    </source>
</evidence>
<reference evidence="1" key="1">
    <citation type="submission" date="2012-09" db="EMBL/GenBank/DDBJ databases">
        <title>Metagenomic Characterization of a Microbial Community in Wastewater Detects High Levels of Antibiotic Resistance.</title>
        <authorList>
            <person name="Abrams M."/>
            <person name="Caldwell A."/>
            <person name="Vandaei E."/>
            <person name="Lee W."/>
            <person name="Perrott J."/>
            <person name="Khan S.Y."/>
            <person name="Ta J."/>
            <person name="Romero D."/>
            <person name="Nguyen V."/>
            <person name="Pourmand N."/>
            <person name="Ouverney C.C."/>
        </authorList>
    </citation>
    <scope>NUCLEOTIDE SEQUENCE</scope>
</reference>
<name>L7VU52_9BACT</name>
<accession>L7VU52</accession>
<dbReference type="AlphaFoldDB" id="L7VU52"/>
<dbReference type="EMBL" id="JX649910">
    <property type="protein sequence ID" value="AGC72727.1"/>
    <property type="molecule type" value="Genomic_DNA"/>
</dbReference>
<evidence type="ECO:0000313" key="1">
    <source>
        <dbReference type="EMBL" id="AGC72727.1"/>
    </source>
</evidence>